<sequence length="274" mass="31942">MFSPAKNDSSRSEPGGSFARQGSLRRVIPPETDRDNLFGRQNEDLNNIFKIYRQEYIILAEYKMIQTEEIQGVYVIPSRENPLMWFGVIFARSGPYKDGVFRFTLFLDDSFPDCEHPKVLFHSKLLHPVINPETNELNLSGAFPTWNKNDQHLWQVLKYIQWIFVNVEASLKHSINKEASELLIKNKEAFTARAQELVELNKKHLYDSPPTEDKHYIAFEQFNPELHKKENMMAFLQEKGQRGKAGYSWVLPRRFKPLERPITPPLDNGVEDST</sequence>
<reference evidence="3" key="1">
    <citation type="journal article" date="2012" name="Insect Biochem. Mol. Biol.">
        <title>Transcriptome and full-length cDNA resources for the mountain pine beetle, Dendroctonus ponderosae Hopkins, a major insect pest of pine forests.</title>
        <authorList>
            <person name="Keeling C.I."/>
            <person name="Henderson H."/>
            <person name="Li M."/>
            <person name="Yuen M."/>
            <person name="Clark E.L."/>
            <person name="Fraser J.D."/>
            <person name="Huber D.P."/>
            <person name="Liao N.Y."/>
            <person name="Roderick Docking T."/>
            <person name="Birol I."/>
            <person name="Chan S.K."/>
            <person name="Taylor G.A."/>
            <person name="Palmquist D."/>
            <person name="Jones S.J."/>
            <person name="Bohlmann J."/>
        </authorList>
    </citation>
    <scope>NUCLEOTIDE SEQUENCE</scope>
    <source>
        <tissue evidence="3">Midgut and adhering fatbody of emerged adults of both sexes after feeding on lodgepole pine for up to 64 h</tissue>
    </source>
</reference>
<dbReference type="SUPFAM" id="SSF54495">
    <property type="entry name" value="UBC-like"/>
    <property type="match status" value="1"/>
</dbReference>
<dbReference type="Pfam" id="PF00179">
    <property type="entry name" value="UQ_con"/>
    <property type="match status" value="1"/>
</dbReference>
<evidence type="ECO:0000256" key="1">
    <source>
        <dbReference type="SAM" id="MobiDB-lite"/>
    </source>
</evidence>
<dbReference type="InterPro" id="IPR000608">
    <property type="entry name" value="UBC"/>
</dbReference>
<dbReference type="OrthoDB" id="5596422at2759"/>
<feature type="region of interest" description="Disordered" evidence="1">
    <location>
        <begin position="1"/>
        <end position="25"/>
    </location>
</feature>
<dbReference type="SMART" id="SM00212">
    <property type="entry name" value="UBCc"/>
    <property type="match status" value="1"/>
</dbReference>
<dbReference type="PANTHER" id="PTHR24067">
    <property type="entry name" value="UBIQUITIN-CONJUGATING ENZYME E2"/>
    <property type="match status" value="1"/>
</dbReference>
<evidence type="ECO:0000259" key="2">
    <source>
        <dbReference type="PROSITE" id="PS50127"/>
    </source>
</evidence>
<dbReference type="InterPro" id="IPR050113">
    <property type="entry name" value="Ub_conjugating_enzyme"/>
</dbReference>
<name>J3JT61_DENPD</name>
<protein>
    <recommendedName>
        <fullName evidence="2">UBC core domain-containing protein</fullName>
    </recommendedName>
</protein>
<dbReference type="Gene3D" id="3.10.110.10">
    <property type="entry name" value="Ubiquitin Conjugating Enzyme"/>
    <property type="match status" value="1"/>
</dbReference>
<dbReference type="InterPro" id="IPR016135">
    <property type="entry name" value="UBQ-conjugating_enzyme/RWD"/>
</dbReference>
<dbReference type="PROSITE" id="PS50127">
    <property type="entry name" value="UBC_2"/>
    <property type="match status" value="1"/>
</dbReference>
<dbReference type="EMBL" id="BT126417">
    <property type="protein sequence ID" value="AEE61381.1"/>
    <property type="molecule type" value="mRNA"/>
</dbReference>
<organism evidence="3">
    <name type="scientific">Dendroctonus ponderosae</name>
    <name type="common">Mountain pine beetle</name>
    <dbReference type="NCBI Taxonomy" id="77166"/>
    <lineage>
        <taxon>Eukaryota</taxon>
        <taxon>Metazoa</taxon>
        <taxon>Ecdysozoa</taxon>
        <taxon>Arthropoda</taxon>
        <taxon>Hexapoda</taxon>
        <taxon>Insecta</taxon>
        <taxon>Pterygota</taxon>
        <taxon>Neoptera</taxon>
        <taxon>Endopterygota</taxon>
        <taxon>Coleoptera</taxon>
        <taxon>Polyphaga</taxon>
        <taxon>Cucujiformia</taxon>
        <taxon>Curculionidae</taxon>
        <taxon>Scolytinae</taxon>
        <taxon>Dendroctonus</taxon>
    </lineage>
</organism>
<dbReference type="HOGENOM" id="CLU_083049_1_0_1"/>
<evidence type="ECO:0000313" key="3">
    <source>
        <dbReference type="EMBL" id="AEE61381.1"/>
    </source>
</evidence>
<feature type="domain" description="UBC core" evidence="2">
    <location>
        <begin position="53"/>
        <end position="203"/>
    </location>
</feature>
<dbReference type="AlphaFoldDB" id="J3JT61"/>
<accession>J3JT61</accession>
<dbReference type="CDD" id="cd23814">
    <property type="entry name" value="UEV_AKTIP"/>
    <property type="match status" value="1"/>
</dbReference>
<proteinExistence type="evidence at transcript level"/>